<sequence length="132" mass="15324">MSKKNPVRKGSDDVQESPKVAWTNGIVQIILRLVDKLPNESADRLNFGVDILAFLVLFFLGFYQVIPLEQVAPCFFWYACIRLSLCLWLYAYENGRWFREIQLISSRGRVVPSGVRHEISWFDVKVRVSTLQ</sequence>
<protein>
    <submittedName>
        <fullName evidence="2">Uncharacterized protein</fullName>
    </submittedName>
</protein>
<comment type="caution">
    <text evidence="2">The sequence shown here is derived from an EMBL/GenBank/DDBJ whole genome shotgun (WGS) entry which is preliminary data.</text>
</comment>
<evidence type="ECO:0000313" key="3">
    <source>
        <dbReference type="Proteomes" id="UP001424532"/>
    </source>
</evidence>
<name>A0ABV0D9J2_9PSED</name>
<dbReference type="RefSeq" id="WP_347148598.1">
    <property type="nucleotide sequence ID" value="NZ_JBDLYL010000002.1"/>
</dbReference>
<keyword evidence="1" id="KW-0472">Membrane</keyword>
<feature type="transmembrane region" description="Helical" evidence="1">
    <location>
        <begin position="45"/>
        <end position="63"/>
    </location>
</feature>
<evidence type="ECO:0000256" key="1">
    <source>
        <dbReference type="SAM" id="Phobius"/>
    </source>
</evidence>
<keyword evidence="1" id="KW-0812">Transmembrane</keyword>
<reference evidence="2 3" key="1">
    <citation type="submission" date="2024-05" db="EMBL/GenBank/DDBJ databases">
        <title>Sequence of Lycoming College course isolates.</title>
        <authorList>
            <person name="Reigle C.A."/>
            <person name="Newman J.D."/>
        </authorList>
    </citation>
    <scope>NUCLEOTIDE SEQUENCE [LARGE SCALE GENOMIC DNA]</scope>
    <source>
        <strain evidence="2 3">CAR-09</strain>
    </source>
</reference>
<organism evidence="2 3">
    <name type="scientific">Pseudomonas sichuanensis</name>
    <dbReference type="NCBI Taxonomy" id="2213015"/>
    <lineage>
        <taxon>Bacteria</taxon>
        <taxon>Pseudomonadati</taxon>
        <taxon>Pseudomonadota</taxon>
        <taxon>Gammaproteobacteria</taxon>
        <taxon>Pseudomonadales</taxon>
        <taxon>Pseudomonadaceae</taxon>
        <taxon>Pseudomonas</taxon>
    </lineage>
</organism>
<accession>A0ABV0D9J2</accession>
<evidence type="ECO:0000313" key="2">
    <source>
        <dbReference type="EMBL" id="MEN8638435.1"/>
    </source>
</evidence>
<feature type="transmembrane region" description="Helical" evidence="1">
    <location>
        <begin position="75"/>
        <end position="92"/>
    </location>
</feature>
<dbReference type="Proteomes" id="UP001424532">
    <property type="component" value="Unassembled WGS sequence"/>
</dbReference>
<keyword evidence="3" id="KW-1185">Reference proteome</keyword>
<proteinExistence type="predicted"/>
<gene>
    <name evidence="2" type="ORF">ABFE88_02025</name>
</gene>
<keyword evidence="1" id="KW-1133">Transmembrane helix</keyword>
<dbReference type="EMBL" id="JBDLYL010000002">
    <property type="protein sequence ID" value="MEN8638435.1"/>
    <property type="molecule type" value="Genomic_DNA"/>
</dbReference>